<organism evidence="2">
    <name type="scientific">Camponotus floridanus</name>
    <name type="common">Florida carpenter ant</name>
    <dbReference type="NCBI Taxonomy" id="104421"/>
    <lineage>
        <taxon>Eukaryota</taxon>
        <taxon>Metazoa</taxon>
        <taxon>Ecdysozoa</taxon>
        <taxon>Arthropoda</taxon>
        <taxon>Hexapoda</taxon>
        <taxon>Insecta</taxon>
        <taxon>Pterygota</taxon>
        <taxon>Neoptera</taxon>
        <taxon>Endopterygota</taxon>
        <taxon>Hymenoptera</taxon>
        <taxon>Apocrita</taxon>
        <taxon>Aculeata</taxon>
        <taxon>Formicoidea</taxon>
        <taxon>Formicidae</taxon>
        <taxon>Formicinae</taxon>
        <taxon>Camponotus</taxon>
    </lineage>
</organism>
<accession>E2AMW9</accession>
<reference evidence="1 2" key="1">
    <citation type="journal article" date="2010" name="Science">
        <title>Genomic comparison of the ants Camponotus floridanus and Harpegnathos saltator.</title>
        <authorList>
            <person name="Bonasio R."/>
            <person name="Zhang G."/>
            <person name="Ye C."/>
            <person name="Mutti N.S."/>
            <person name="Fang X."/>
            <person name="Qin N."/>
            <person name="Donahue G."/>
            <person name="Yang P."/>
            <person name="Li Q."/>
            <person name="Li C."/>
            <person name="Zhang P."/>
            <person name="Huang Z."/>
            <person name="Berger S.L."/>
            <person name="Reinberg D."/>
            <person name="Wang J."/>
            <person name="Liebig J."/>
        </authorList>
    </citation>
    <scope>NUCLEOTIDE SEQUENCE [LARGE SCALE GENOMIC DNA]</scope>
    <source>
        <strain evidence="2">C129</strain>
    </source>
</reference>
<name>E2AMW9_CAMFO</name>
<feature type="non-terminal residue" evidence="1">
    <location>
        <position position="1"/>
    </location>
</feature>
<dbReference type="Proteomes" id="UP000000311">
    <property type="component" value="Unassembled WGS sequence"/>
</dbReference>
<dbReference type="AlphaFoldDB" id="E2AMW9"/>
<dbReference type="InParanoid" id="E2AMW9"/>
<feature type="non-terminal residue" evidence="1">
    <location>
        <position position="45"/>
    </location>
</feature>
<sequence length="45" mass="5555">EKNQPIYHVNINTPCEIKMYIQALDYREHYNIDYTITNRTIWILL</sequence>
<proteinExistence type="predicted"/>
<protein>
    <submittedName>
        <fullName evidence="1">Uncharacterized protein</fullName>
    </submittedName>
</protein>
<dbReference type="EMBL" id="GL440958">
    <property type="protein sequence ID" value="EFN65220.1"/>
    <property type="molecule type" value="Genomic_DNA"/>
</dbReference>
<evidence type="ECO:0000313" key="1">
    <source>
        <dbReference type="EMBL" id="EFN65220.1"/>
    </source>
</evidence>
<evidence type="ECO:0000313" key="2">
    <source>
        <dbReference type="Proteomes" id="UP000000311"/>
    </source>
</evidence>
<keyword evidence="2" id="KW-1185">Reference proteome</keyword>
<gene>
    <name evidence="1" type="ORF">EAG_11652</name>
</gene>